<keyword evidence="1" id="KW-0728">SH3 domain</keyword>
<dbReference type="RefSeq" id="WP_036452195.1">
    <property type="nucleotide sequence ID" value="NZ_AWQU01000083.1"/>
</dbReference>
<comment type="caution">
    <text evidence="3">The sequence shown here is derived from an EMBL/GenBank/DDBJ whole genome shotgun (WGS) entry which is preliminary data.</text>
</comment>
<evidence type="ECO:0000313" key="3">
    <source>
        <dbReference type="EMBL" id="KFB07429.1"/>
    </source>
</evidence>
<sequence length="337" mass="37447">MSSRIKKIFLGGLLATASIGAIVGVSVGLNSNTTTSVGTSNNNGNHTITQTIVSKDGYSLSIQARTTATNPDEVKYVATIDQNNKKEGAIYFVTSDNQQSQQLEFKPGDVLTIKAIMNEGYDNYTVRDLKVYGSNENHFVPSKNVENETNTFTVKMPKYSETLDLNGQSWLYAEGTEIKVIPTFIKSSIGDNVNWEHGAYYDDLNGYVYNVTKDSNWSTLWTDLYKTMPNEDKTNPINIYIYLQGHKITLDQSEVNLDVPSGWSLNFMNNKYDSKTEDGKYGELYVESGKRSKFKFAGSITLGSSVKYNSMNSGDGVTFIDFGNTSWYGTIKNDPNA</sequence>
<evidence type="ECO:0000259" key="2">
    <source>
        <dbReference type="PROSITE" id="PS50002"/>
    </source>
</evidence>
<feature type="domain" description="SH3" evidence="2">
    <location>
        <begin position="71"/>
        <end position="150"/>
    </location>
</feature>
<dbReference type="Proteomes" id="UP000028523">
    <property type="component" value="Unassembled WGS sequence"/>
</dbReference>
<dbReference type="PROSITE" id="PS50002">
    <property type="entry name" value="SH3"/>
    <property type="match status" value="1"/>
</dbReference>
<evidence type="ECO:0000256" key="1">
    <source>
        <dbReference type="ARBA" id="ARBA00022443"/>
    </source>
</evidence>
<dbReference type="EMBL" id="AWQU01000083">
    <property type="protein sequence ID" value="KFB07429.1"/>
    <property type="molecule type" value="Genomic_DNA"/>
</dbReference>
<protein>
    <recommendedName>
        <fullName evidence="2">SH3 domain-containing protein</fullName>
    </recommendedName>
</protein>
<dbReference type="InterPro" id="IPR001452">
    <property type="entry name" value="SH3_domain"/>
</dbReference>
<accession>A0A084U393</accession>
<proteinExistence type="predicted"/>
<evidence type="ECO:0000313" key="4">
    <source>
        <dbReference type="Proteomes" id="UP000028523"/>
    </source>
</evidence>
<dbReference type="AlphaFoldDB" id="A0A084U393"/>
<organism evidence="3 4">
    <name type="scientific">Malacoplasma iowae DK-CPA</name>
    <dbReference type="NCBI Taxonomy" id="1394179"/>
    <lineage>
        <taxon>Bacteria</taxon>
        <taxon>Bacillati</taxon>
        <taxon>Mycoplasmatota</taxon>
        <taxon>Mycoplasmoidales</taxon>
        <taxon>Mycoplasmoidaceae</taxon>
        <taxon>Malacoplasma</taxon>
    </lineage>
</organism>
<name>A0A084U393_MALIO</name>
<reference evidence="3 4" key="1">
    <citation type="journal article" date="2014" name="PLoS ONE">
        <title>Reduction of Hydrogen Peroxide Accumulation and Toxicity by a Catalase from Mycoplasma iowae.</title>
        <authorList>
            <person name="Pritchard R.E."/>
            <person name="Prassinos A.J."/>
            <person name="Osborne J.D."/>
            <person name="Raviv Z."/>
            <person name="Balish M.F."/>
        </authorList>
    </citation>
    <scope>NUCLEOTIDE SEQUENCE [LARGE SCALE GENOMIC DNA]</scope>
    <source>
        <strain evidence="3 4">DK-CPA</strain>
    </source>
</reference>
<keyword evidence="4" id="KW-1185">Reference proteome</keyword>
<gene>
    <name evidence="3" type="ORF">P271_262</name>
</gene>